<organism evidence="2 3">
    <name type="scientific">Pseudarthrobacter phenanthrenivorans</name>
    <name type="common">Arthrobacter phenanthrenivorans</name>
    <dbReference type="NCBI Taxonomy" id="361575"/>
    <lineage>
        <taxon>Bacteria</taxon>
        <taxon>Bacillati</taxon>
        <taxon>Actinomycetota</taxon>
        <taxon>Actinomycetes</taxon>
        <taxon>Micrococcales</taxon>
        <taxon>Micrococcaceae</taxon>
        <taxon>Pseudarthrobacter</taxon>
    </lineage>
</organism>
<feature type="chain" id="PRO_5002101073" evidence="1">
    <location>
        <begin position="29"/>
        <end position="188"/>
    </location>
</feature>
<evidence type="ECO:0000256" key="1">
    <source>
        <dbReference type="SAM" id="SignalP"/>
    </source>
</evidence>
<protein>
    <submittedName>
        <fullName evidence="2">ABC transporter substrate-binding protein</fullName>
    </submittedName>
</protein>
<dbReference type="EMBL" id="JWTB01000019">
    <property type="protein sequence ID" value="KIC66816.1"/>
    <property type="molecule type" value="Genomic_DNA"/>
</dbReference>
<proteinExistence type="predicted"/>
<name>A0A0B4DJG3_PSEPS</name>
<dbReference type="OrthoDB" id="3784114at2"/>
<comment type="caution">
    <text evidence="2">The sequence shown here is derived from an EMBL/GenBank/DDBJ whole genome shotgun (WGS) entry which is preliminary data.</text>
</comment>
<dbReference type="Proteomes" id="UP000031196">
    <property type="component" value="Unassembled WGS sequence"/>
</dbReference>
<dbReference type="AlphaFoldDB" id="A0A0B4DJG3"/>
<dbReference type="RefSeq" id="WP_043452403.1">
    <property type="nucleotide sequence ID" value="NZ_JWTB01000019.1"/>
</dbReference>
<keyword evidence="1" id="KW-0732">Signal</keyword>
<accession>A0A0B4DJG3</accession>
<feature type="signal peptide" evidence="1">
    <location>
        <begin position="1"/>
        <end position="28"/>
    </location>
</feature>
<evidence type="ECO:0000313" key="3">
    <source>
        <dbReference type="Proteomes" id="UP000031196"/>
    </source>
</evidence>
<evidence type="ECO:0000313" key="2">
    <source>
        <dbReference type="EMBL" id="KIC66816.1"/>
    </source>
</evidence>
<sequence length="188" mass="18093">MRTKVSASITAVALSGAMLCGMAGPATAAAPAAPSATSQSSQVAGVTGTINQTIDGVGTFAGSFTPSGFSVQDGQLMVTGLVEGTFTNLAGVATPVSQTVTTTAAAAPTTNAATASGGGCDVVNLVLGPLHLDVLGLNVDLNQVVLDIVAQSGAGKLVGNLLCAVTGLLDGGNGLSGLANLLNRLLGL</sequence>
<gene>
    <name evidence="2" type="ORF">RM50_10480</name>
</gene>
<reference evidence="2 3" key="1">
    <citation type="submission" date="2014-12" db="EMBL/GenBank/DDBJ databases">
        <title>Genome sequencing of Arthrobacter phenanthrenivorans SWC37.</title>
        <authorList>
            <person name="Tan P.W."/>
            <person name="Chan K.-G."/>
        </authorList>
    </citation>
    <scope>NUCLEOTIDE SEQUENCE [LARGE SCALE GENOMIC DNA]</scope>
    <source>
        <strain evidence="2 3">SWC37</strain>
    </source>
</reference>